<feature type="region of interest" description="Disordered" evidence="3">
    <location>
        <begin position="118"/>
        <end position="144"/>
    </location>
</feature>
<feature type="region of interest" description="Disordered" evidence="3">
    <location>
        <begin position="640"/>
        <end position="687"/>
    </location>
</feature>
<evidence type="ECO:0000313" key="5">
    <source>
        <dbReference type="Proteomes" id="UP000283530"/>
    </source>
</evidence>
<feature type="compositionally biased region" description="Polar residues" evidence="3">
    <location>
        <begin position="326"/>
        <end position="336"/>
    </location>
</feature>
<dbReference type="SMART" id="SM00369">
    <property type="entry name" value="LRR_TYP"/>
    <property type="match status" value="3"/>
</dbReference>
<feature type="compositionally biased region" description="Polar residues" evidence="3">
    <location>
        <begin position="299"/>
        <end position="309"/>
    </location>
</feature>
<dbReference type="STRING" id="337451.A0A443PGP9"/>
<evidence type="ECO:0000256" key="1">
    <source>
        <dbReference type="ARBA" id="ARBA00022614"/>
    </source>
</evidence>
<feature type="compositionally biased region" description="Polar residues" evidence="3">
    <location>
        <begin position="652"/>
        <end position="662"/>
    </location>
</feature>
<accession>A0A443PGP9</accession>
<keyword evidence="1" id="KW-0433">Leucine-rich repeat</keyword>
<dbReference type="InterPro" id="IPR032675">
    <property type="entry name" value="LRR_dom_sf"/>
</dbReference>
<dbReference type="PRINTS" id="PR00019">
    <property type="entry name" value="LEURICHRPT"/>
</dbReference>
<feature type="region of interest" description="Disordered" evidence="3">
    <location>
        <begin position="12"/>
        <end position="31"/>
    </location>
</feature>
<evidence type="ECO:0000313" key="4">
    <source>
        <dbReference type="EMBL" id="RWR89922.1"/>
    </source>
</evidence>
<proteinExistence type="predicted"/>
<dbReference type="InterPro" id="IPR003591">
    <property type="entry name" value="Leu-rich_rpt_typical-subtyp"/>
</dbReference>
<name>A0A443PGP9_9MAGN</name>
<dbReference type="OrthoDB" id="1904536at2759"/>
<dbReference type="GO" id="GO:0005737">
    <property type="term" value="C:cytoplasm"/>
    <property type="evidence" value="ECO:0007669"/>
    <property type="project" value="TreeGrafter"/>
</dbReference>
<keyword evidence="5" id="KW-1185">Reference proteome</keyword>
<keyword evidence="2" id="KW-0677">Repeat</keyword>
<dbReference type="PANTHER" id="PTHR15454:SF37">
    <property type="entry name" value="OUTER ARM DYNEIN LIGHT CHAIN 1 PROTEIN"/>
    <property type="match status" value="1"/>
</dbReference>
<feature type="region of interest" description="Disordered" evidence="3">
    <location>
        <begin position="274"/>
        <end position="336"/>
    </location>
</feature>
<dbReference type="SMART" id="SM00365">
    <property type="entry name" value="LRR_SD22"/>
    <property type="match status" value="4"/>
</dbReference>
<dbReference type="PANTHER" id="PTHR15454">
    <property type="entry name" value="NISCHARIN RELATED"/>
    <property type="match status" value="1"/>
</dbReference>
<dbReference type="PROSITE" id="PS51450">
    <property type="entry name" value="LRR"/>
    <property type="match status" value="4"/>
</dbReference>
<dbReference type="Pfam" id="PF13855">
    <property type="entry name" value="LRR_8"/>
    <property type="match status" value="1"/>
</dbReference>
<dbReference type="AlphaFoldDB" id="A0A443PGP9"/>
<evidence type="ECO:0000256" key="3">
    <source>
        <dbReference type="SAM" id="MobiDB-lite"/>
    </source>
</evidence>
<gene>
    <name evidence="4" type="ORF">CKAN_01899500</name>
</gene>
<protein>
    <submittedName>
        <fullName evidence="4">Outer arm dynein light chain 1 protein, putative isoform 1</fullName>
    </submittedName>
</protein>
<sequence>MAKLSCFSALVGKKKKSKKGSSDGNKGDGTTFQEKLEQLVNYSSTKKENSNLTSFDVTVVPFGIQGDSICKVKVIKEEKSTEVEAAEAAAYDGSDEHDESLSLKRDLSDFDLQAQVADNGEETDASGKIKKSSFESPITEMNPNGVGVGVGVGMGIELIESGHVSDPGMGRTAFWGSPKLKRSCSNLETRAMLKKTANQLPPSKSRSFEDLQDLTESAMRGEKFQGTKTSPLSAITSCSADRVMLKRRSSSQVLPSRSKRLWWKLFLWSHRNLHNPEPGIPKPKQLSVLNPFNRKDGYTSDTLEPSRAQSVKKNKGKEPDKLESPGSLSVESMNNNNYGNQSWDKFHGLASGLWPQTHWVAFCTESSPRLSRVDEWVNSLETPSIFHVDQDDGEEENAENFVCPASPEMGESPRTIPQTPLSSNLNLSEEVLQANNVIQSLNSLSTIAHIASMGLKVIPNMSPFTSLRSVNLSGNFIVHINSGSLPKGLHTLDLSRNKIAAIEGLRELTKLRFLDLSYNRISRIGHGLSNCTIIKELYLAGNKISEVEGLHRLLKLTVLDLSFNKLTTAKALGQLVANYHSLLALNLLGNPIQSNIGDDQLRKTVSSLLPHLTYLNKQPIKPQRAREVVTDSVARAALGNSSWNSRKKASRRVTQGSSSSRSRINEVGHRSRHKSKSNHHGSPSTRK</sequence>
<dbReference type="Proteomes" id="UP000283530">
    <property type="component" value="Unassembled WGS sequence"/>
</dbReference>
<dbReference type="Gene3D" id="3.80.10.10">
    <property type="entry name" value="Ribonuclease Inhibitor"/>
    <property type="match status" value="2"/>
</dbReference>
<dbReference type="FunFam" id="3.80.10.10:FF:000200">
    <property type="entry name" value="Outer arm dynein light chain 1 protein"/>
    <property type="match status" value="1"/>
</dbReference>
<evidence type="ECO:0000256" key="2">
    <source>
        <dbReference type="ARBA" id="ARBA00022737"/>
    </source>
</evidence>
<comment type="caution">
    <text evidence="4">The sequence shown here is derived from an EMBL/GenBank/DDBJ whole genome shotgun (WGS) entry which is preliminary data.</text>
</comment>
<dbReference type="EMBL" id="QPKB01000008">
    <property type="protein sequence ID" value="RWR89922.1"/>
    <property type="molecule type" value="Genomic_DNA"/>
</dbReference>
<feature type="compositionally biased region" description="Basic residues" evidence="3">
    <location>
        <begin position="670"/>
        <end position="687"/>
    </location>
</feature>
<dbReference type="FunFam" id="3.80.10.10:FF:000505">
    <property type="entry name" value="Outer arm dynein light chain 1 protein"/>
    <property type="match status" value="1"/>
</dbReference>
<reference evidence="4 5" key="1">
    <citation type="journal article" date="2019" name="Nat. Plants">
        <title>Stout camphor tree genome fills gaps in understanding of flowering plant genome evolution.</title>
        <authorList>
            <person name="Chaw S.M."/>
            <person name="Liu Y.C."/>
            <person name="Wu Y.W."/>
            <person name="Wang H.Y."/>
            <person name="Lin C.I."/>
            <person name="Wu C.S."/>
            <person name="Ke H.M."/>
            <person name="Chang L.Y."/>
            <person name="Hsu C.Y."/>
            <person name="Yang H.T."/>
            <person name="Sudianto E."/>
            <person name="Hsu M.H."/>
            <person name="Wu K.P."/>
            <person name="Wang L.N."/>
            <person name="Leebens-Mack J.H."/>
            <person name="Tsai I.J."/>
        </authorList>
    </citation>
    <scope>NUCLEOTIDE SEQUENCE [LARGE SCALE GENOMIC DNA]</scope>
    <source>
        <strain evidence="5">cv. Chaw 1501</strain>
        <tissue evidence="4">Young leaves</tissue>
    </source>
</reference>
<dbReference type="SUPFAM" id="SSF52075">
    <property type="entry name" value="Outer arm dynein light chain 1"/>
    <property type="match status" value="1"/>
</dbReference>
<dbReference type="InterPro" id="IPR001611">
    <property type="entry name" value="Leu-rich_rpt"/>
</dbReference>
<organism evidence="4 5">
    <name type="scientific">Cinnamomum micranthum f. kanehirae</name>
    <dbReference type="NCBI Taxonomy" id="337451"/>
    <lineage>
        <taxon>Eukaryota</taxon>
        <taxon>Viridiplantae</taxon>
        <taxon>Streptophyta</taxon>
        <taxon>Embryophyta</taxon>
        <taxon>Tracheophyta</taxon>
        <taxon>Spermatophyta</taxon>
        <taxon>Magnoliopsida</taxon>
        <taxon>Magnoliidae</taxon>
        <taxon>Laurales</taxon>
        <taxon>Lauraceae</taxon>
        <taxon>Cinnamomum</taxon>
    </lineage>
</organism>